<accession>A0AAW0GK68</accession>
<sequence length="225" mass="23792">MSTANIPLKAARLGSLFLAFVFGVVALALGINADVKTNDTKDFVKANAPLSATVDINTDDVFKVGTVVVVVCGLLAIVSLIFLPLIATSKTYSTKSLPIQTSLFGFLTAWLFASLVPYTLFVATRSAKITATLPGGIPVPDSIIQSTQAALGVSPSYKDTPTLRNAVVLAWIAFLFGLTSTFISFLAQRRAKTGYVAQESAPSTAEPINEKEEKKASSEVEQTAV</sequence>
<evidence type="ECO:0000256" key="1">
    <source>
        <dbReference type="SAM" id="MobiDB-lite"/>
    </source>
</evidence>
<dbReference type="Proteomes" id="UP001385951">
    <property type="component" value="Unassembled WGS sequence"/>
</dbReference>
<comment type="caution">
    <text evidence="3">The sequence shown here is derived from an EMBL/GenBank/DDBJ whole genome shotgun (WGS) entry which is preliminary data.</text>
</comment>
<evidence type="ECO:0000313" key="3">
    <source>
        <dbReference type="EMBL" id="KAK7691505.1"/>
    </source>
</evidence>
<keyword evidence="2" id="KW-0472">Membrane</keyword>
<organism evidence="3 4">
    <name type="scientific">Cerrena zonata</name>
    <dbReference type="NCBI Taxonomy" id="2478898"/>
    <lineage>
        <taxon>Eukaryota</taxon>
        <taxon>Fungi</taxon>
        <taxon>Dikarya</taxon>
        <taxon>Basidiomycota</taxon>
        <taxon>Agaricomycotina</taxon>
        <taxon>Agaricomycetes</taxon>
        <taxon>Polyporales</taxon>
        <taxon>Cerrenaceae</taxon>
        <taxon>Cerrena</taxon>
    </lineage>
</organism>
<feature type="transmembrane region" description="Helical" evidence="2">
    <location>
        <begin position="64"/>
        <end position="87"/>
    </location>
</feature>
<reference evidence="3 4" key="1">
    <citation type="submission" date="2022-09" db="EMBL/GenBank/DDBJ databases">
        <authorList>
            <person name="Palmer J.M."/>
        </authorList>
    </citation>
    <scope>NUCLEOTIDE SEQUENCE [LARGE SCALE GENOMIC DNA]</scope>
    <source>
        <strain evidence="3 4">DSM 7382</strain>
    </source>
</reference>
<proteinExistence type="predicted"/>
<name>A0AAW0GK68_9APHY</name>
<evidence type="ECO:0008006" key="5">
    <source>
        <dbReference type="Google" id="ProtNLM"/>
    </source>
</evidence>
<dbReference type="EMBL" id="JASBNA010000005">
    <property type="protein sequence ID" value="KAK7691505.1"/>
    <property type="molecule type" value="Genomic_DNA"/>
</dbReference>
<feature type="region of interest" description="Disordered" evidence="1">
    <location>
        <begin position="197"/>
        <end position="225"/>
    </location>
</feature>
<feature type="transmembrane region" description="Helical" evidence="2">
    <location>
        <begin position="12"/>
        <end position="31"/>
    </location>
</feature>
<keyword evidence="2" id="KW-1133">Transmembrane helix</keyword>
<keyword evidence="4" id="KW-1185">Reference proteome</keyword>
<evidence type="ECO:0000313" key="4">
    <source>
        <dbReference type="Proteomes" id="UP001385951"/>
    </source>
</evidence>
<evidence type="ECO:0000256" key="2">
    <source>
        <dbReference type="SAM" id="Phobius"/>
    </source>
</evidence>
<feature type="transmembrane region" description="Helical" evidence="2">
    <location>
        <begin position="99"/>
        <end position="120"/>
    </location>
</feature>
<feature type="transmembrane region" description="Helical" evidence="2">
    <location>
        <begin position="166"/>
        <end position="187"/>
    </location>
</feature>
<protein>
    <recommendedName>
        <fullName evidence="5">MARVEL domain-containing protein</fullName>
    </recommendedName>
</protein>
<dbReference type="AlphaFoldDB" id="A0AAW0GK68"/>
<gene>
    <name evidence="3" type="ORF">QCA50_004904</name>
</gene>
<feature type="compositionally biased region" description="Basic and acidic residues" evidence="1">
    <location>
        <begin position="208"/>
        <end position="218"/>
    </location>
</feature>
<keyword evidence="2" id="KW-0812">Transmembrane</keyword>